<feature type="domain" description="MAM" evidence="8">
    <location>
        <begin position="1884"/>
        <end position="2051"/>
    </location>
</feature>
<feature type="domain" description="MAM" evidence="8">
    <location>
        <begin position="2736"/>
        <end position="2895"/>
    </location>
</feature>
<feature type="disulfide bond" evidence="4">
    <location>
        <begin position="1443"/>
        <end position="1458"/>
    </location>
</feature>
<dbReference type="PRINTS" id="PR00020">
    <property type="entry name" value="MAMDOMAIN"/>
</dbReference>
<feature type="domain" description="MAM" evidence="8">
    <location>
        <begin position="438"/>
        <end position="597"/>
    </location>
</feature>
<feature type="domain" description="MAM" evidence="8">
    <location>
        <begin position="2058"/>
        <end position="2217"/>
    </location>
</feature>
<feature type="domain" description="MAM" evidence="8">
    <location>
        <begin position="3311"/>
        <end position="3474"/>
    </location>
</feature>
<proteinExistence type="predicted"/>
<comment type="caution">
    <text evidence="3">Lacks conserved residue(s) required for the propagation of feature annotation.</text>
</comment>
<feature type="disulfide bond" evidence="4">
    <location>
        <begin position="3690"/>
        <end position="3708"/>
    </location>
</feature>
<feature type="region of interest" description="Disordered" evidence="5">
    <location>
        <begin position="2081"/>
        <end position="2103"/>
    </location>
</feature>
<gene>
    <name evidence="9" type="ORF">BaRGS_00035130</name>
</gene>
<dbReference type="SUPFAM" id="SSF57196">
    <property type="entry name" value="EGF/Laminin"/>
    <property type="match status" value="1"/>
</dbReference>
<dbReference type="PROSITE" id="PS50060">
    <property type="entry name" value="MAM_2"/>
    <property type="match status" value="26"/>
</dbReference>
<dbReference type="CDD" id="cd00112">
    <property type="entry name" value="LDLa"/>
    <property type="match status" value="13"/>
</dbReference>
<evidence type="ECO:0000256" key="2">
    <source>
        <dbReference type="ARBA" id="ARBA00023157"/>
    </source>
</evidence>
<feature type="compositionally biased region" description="Polar residues" evidence="5">
    <location>
        <begin position="2081"/>
        <end position="2091"/>
    </location>
</feature>
<dbReference type="InterPro" id="IPR000998">
    <property type="entry name" value="MAM_dom"/>
</dbReference>
<dbReference type="SUPFAM" id="SSF57424">
    <property type="entry name" value="LDL receptor-like module"/>
    <property type="match status" value="13"/>
</dbReference>
<feature type="domain" description="MAM" evidence="8">
    <location>
        <begin position="4576"/>
        <end position="4742"/>
    </location>
</feature>
<feature type="transmembrane region" description="Helical" evidence="6">
    <location>
        <begin position="5074"/>
        <end position="5098"/>
    </location>
</feature>
<feature type="disulfide bond" evidence="4">
    <location>
        <begin position="25"/>
        <end position="40"/>
    </location>
</feature>
<feature type="disulfide bond" evidence="4">
    <location>
        <begin position="4542"/>
        <end position="4560"/>
    </location>
</feature>
<feature type="domain" description="MAM" evidence="8">
    <location>
        <begin position="45"/>
        <end position="209"/>
    </location>
</feature>
<feature type="domain" description="MAM" evidence="8">
    <location>
        <begin position="2573"/>
        <end position="2734"/>
    </location>
</feature>
<feature type="non-terminal residue" evidence="9">
    <location>
        <position position="1"/>
    </location>
</feature>
<dbReference type="EMBL" id="JACVVK020000462">
    <property type="protein sequence ID" value="KAK7473652.1"/>
    <property type="molecule type" value="Genomic_DNA"/>
</dbReference>
<feature type="domain" description="MAM" evidence="8">
    <location>
        <begin position="3934"/>
        <end position="4092"/>
    </location>
</feature>
<dbReference type="PROSITE" id="PS00740">
    <property type="entry name" value="MAM_1"/>
    <property type="match status" value="2"/>
</dbReference>
<sequence>SASCDPNQLQFQCQSKACIPMSSRCDFTDDCGDGSDEMQCSAYQMRTNFEQSFGSWSQDHTGRDNFDWLRKHGSTSSQYTGPTRDHTRGTANGYYAYIESSSPRKPRDKAWLISVPFNPTVNNQCALRLYYHMYGKTIGSLNVYTRTTIQGALKQVLSLSGNYGDAWMRRDVILQESSAFQVVIEGVVGNGYQGDIAIDDLSFTPDCHTASGSLPSGSPPPATTANPCPAGQIACDGGSKCITTSQICDFVQQCLDQTDEQQCGNCFFETDMCGWRDHSTGLFVWNRVNASDSTNTHGPSTDGYDLSTGKYMLVQSGTGVTKDRARLVSPVFNNTGSTCHMSFSYHMFGASAGNMMILLQKATDIGTDNGVGLWHYTGNAGNSWQTFSVDIGQVTYPFVISFTAMPTPGYGNYDVAIDNTAFSGCAANATLDSTGYDVNCTFDDGICGWFEVRTDDFDWIVTNQSSPTVGTGPDRDHTSGHGSYLYIETSAPRKPGDKALLSTGLQPPTDGAGMCLTFWYHMFGAHVETLNLYMQQGSRKTLLWTRSNTQGNVWRMAQRTIVSQQQYKILFEGVVGISWQGDIAIDDVTYMGGACPPSLDFCGYTQNTDDNFDWSRHANSTSSTGTGPSHDHTTRNGYGYYAYIETSAPRRQGDRAVMTSAPYQPSSGPQCLTFWYHMYGNQTGTLNAYIVVNGNRGSQPNFHQQGQHGNFWLQGSIDVLAQTSPWQLAFEGIVGAGYHGDTAIDDIMLRPGTCPPVGTCNFEYDTCGYFNVQNMDEFDWMRTAGATITRNTGPAVDHTTNSDAGFYMYIEADNRNRGQKAWFYSPAIPPAPTMCISFWYHMYGRDEGTLRLYKVEQARTISLMNVTGDQGNQWHYWESTISSTAYFQLTFEGNVGSGYLGDMAIDDISVTKTQCSGPPAATDRPGVSQNNLCRWQQDTTDTFDWTLQHRSTGSLGTGPTFDHTLDNSNGYYIYTEASNKTVNSTARILSPAMTVDAVGTCLHFWYHMYGGSIGTLNVYTKQSQSLGNPVWTRTGDQGNQWRGATVFLTPQTLSTPQTTATQVQIVFEGVLSQRGYQGDTALDDITFNDGPCPASVSCDFENDNICGYTQDTTDQFDWTRQKGHTTTAGTGPQSDHTYGTASGYYMYTEASSRRVGDKARLIGPMQPATRGQCLKFFYHMQGSGIGTLNVYTKSQNRLVKLWSRTGQTGSLWHGGHVSVNADFQFQVVFEGVRGRTYSGDIAIDDVQLVDGLCPPLATCDFEKDTCGFSNINQGDDFDWMRSQGSTGTARTGPSTDHTLGNTRGHYIYIETSAPRKPGQRARLHSEILPASQTDQCLNFWYHMYGSGMGTLTVYKQYAVDNKQMDQLWSLSSNQGNQWLQSSVTVPAGTSQYLLVFEGITGRSYTSDIALDDIKLTSGACPSTNPPTTFKCRNGQSIPLNKACDFHVDCTDRSDEAQCGNCTFQTDLCGYKDISQGSFRFIRTSNSTFDGKLSIPLDHTYNRTSGYLLFVDTSQGGANSLATMQGPVLRKTSPTCQLSFYYYVIGRGGGTVSVSIQTGSTLTGVWTTTMRTSNTWVRAFADIGSMDGDFTILIKASRMYSYGSVVIDDLQLLNCGYPPQQSQCPANMYRCAVRGFCISMDQVCDFQNDCGAGDNGDEANCTSAHMCDFERSLCDWTQDKTDDFDWAPRRGPSPTPNTGPFRDHTTGLSSGHYYFIETSRPQRPGQKARLLSPVLQPASSSDNCHLVIYYNMFGATVGSLNIYTRSSTNGYTQKVISRSGNLGAVWVRDVRKLVSTQPFQVVIEGVVGRSYTGDIGVDDVALSAGCRYSGTTLPTAGYAVTTSSARPNNCGGGQFQCTDGSCISQSMVCDFTQNCQDGSDEVNCGACNFETGLCGYRDMSVGRYNWTLSYPALMGVVGPAADHTLRNRNGHYVYVEGTRGVYQQYARLQSPTLPAFSQNCMMLFYYYMAGPNVGTLEVGLNLNSTYRRLFATRSTTTYGAYWRQGYAYLGRTVGSQPAGARIEFRVTPKLRNLANNSDDIAIDDITFRYCDPKQFPPDVTCNFDQGFCSWQQSINDQFDWQRSTNATPTRGTGPQADHTRPGRGGYYTFIESSGRAKGDSAILQTPTFSPTDSVGYCLSFWYHMFGATTGNLTLKLLQPGKSQTFWSKHGPHGDQWKQVSRSIVSPTEYYLYLQATVGGPLSDIAIDDITARKGACIPSTECDFEDGICDWSVYSADALNWTLSSNGSTSIGTGPRRDHTFGSDTGHFLFLDPRNSKQGDRAGFVSSWFHTTTYTRGCLQFWYYMSGPNTGTLNVSLVLNGTTSQRWMWGEVGDQGNQWRKAAVRLPTLRTNAFSLLIEGIRGSGNQGNIAIDDINFQSATCPPAGYCNFETDMCGYVNTLDGDNFDWQRDYGGTSTQSTGPTTDHTRRTSAGYYMYIETSGQGRRKGDKAWLISETIPKPYNPRGGCVIFYYHMYGAGIGSLNVYARSASTHNMTLIWTLSGNQGNVWQNGRAPVMMNESYEVVFEGVYGGNATGDLAIDDVTITPTQCYGITTTFTTPTTVTSPATYPQTRIDCDFESAICDWQQDTHDNLNWKLQAGRTPTPGTGPTADHTYGTDQGHYAYIEVSTLRPNSSARLLSPQWNVGATGVCFKFWYNMYGSSINTLNLWTKNVANNAMSLEWTRSGDQGPQWKYTQIHVRTTGNTVFVLEGLTGNGADGDIAIDDISFNVDHCPAEVVCDFEDSECGYTQDYRDNFDWTLKTGGTSSARTGPTADHTFGTRQGHYMYIEANGHRMGYKARLMSPMMDATSGSCLQFWYNMHGLTMGTLNVYTQSQGSVSRPLWTRSGEQGVEWEVGQVTLQSSLPFQVVFEGVVGRSIYSDAAIDDILVKPGPCPGDGNCDFEDNLCTWKNTAKGDTFDWLQVQSHMMSGYTGMVLDHTLNTPYGIYMYVNSGTPRKQGDKAWLVSPSFDNSTARCFSLWFKMMNPVPLNINVQTTDGAITNVLTLTQPARPWQKASVTINNIKSNYRIIVERIIQTPGSSDVGIDDLMVQPGTCESQPPPSSCFFTCTLIDTHAQGCLDRTKVCDFISQCATNEDEETCGYNCNFDTNQESCHWVNNNEGTYQWTRFHGATPDSNTGPVRDHTSNSANGYYMYVDASNGTQYAKAHFTSPLLQSSSATCLLTFWYHMRGRGVGTLYVYKLEGYRSTPLWSVQGDHGDRWYQAVVPIGRITSPFKLSIEALRSFSVLGDIAIDDILFEKCAPPQPGSGCDQPNSFSCSSQACIPMDDVCDFVDDCGDQLSSDEASFHCDDYMRCDFESNMCNWAQDTTDNFNWIRQAGGTPSGNTGPTYDHTVGTNSGHFVYIESSRPQHQGDKARLLGPIFQASNTAPYCHMKFFYHMYGNGVGTLAVYTKNSINGALVKRFSRSLQVGNFWVSAVIPIYDEKPFQVVIEATVGSTYYGDIGVDDIIFNPKCVPFTGVFPTGTVVPTATTPSPCGDPNQWQCSDGSKCIHNVMLCDFKPQCNDGSDEAVCAACNFDKSACGWTDVSAGEYVWRKHNQASSTPAVGPATDHTTGGASGMYMYVTTTSSDAYGKAVMVSPALGQMGPRLLLVPPGTSPTGTQRIQIWQMVTAIGSTWNMTTASLGARIPGYQLVFEVINLDHVGDTAIDDITFNNCAVGASETSCAPNQFHCNNGICVDQTTLCDLTDDCGDASDEQNCQAYTSCNFETDWCDWIQDETDVFDWQRQQGETTTVGTGPDRDHTYGNETGTYIFIESSNRKPNDTARIKSPVFQPAGEGICTMRFYTHMLGHDVNALNVYVETSETGLKSLVLSLRGQQGDEWRKSMVNLITTRSFRVVIEGVTGTSYHGDIGLDDISFTPGCKLAAAQALPVALPTGSGTCTANQFLCGGTCRSTSLICNFISDCGDGSDENGCPQFCQYESGNLCYWANQRIGNAASWNLTSPSGSSPPYVDHYPGTSSGHFAMVTMPLTQYHLATSRLVSPIFSSGGPTCTFRFWYMYNGYGISHFSLFLRAGEQDKQLWTIPSSNPNVDVWHNATVSLPPCTSEFQLVFDMQGYRNGYVAVDDWSFINCGLRPSYIPPSCDTSTHFQCGDGQCITMEQVCDLNADCCDGSDESPYQCYKYKRIDFEQGLDGFVQLPNDNFDWTRHQGPTATAGTGPTRDHTTDSATGYYMYIESSPPRVRNDIARLGYPLPAPTGECTMRYWYHMYGSHAGGINIYSNDTAGNVIKYESVFLDHGDRWLQGQVTFDSIYPFMVIFEGVIGVGHMSDIAIDDVSFTPGCNMGSPTPPPTTANTAQTSGSGTPAVTFTPCASSDQFQCVGTGVCIAGNKRCDFTTDCLDSSDETPCHTIGLCTFSTDFCGWLEKVPDSEDWTRSRAIDVINSMSPPVRDADGDTNGYFLYLSDMQNPTSNGQTDLISSPEFSSSSAKCVMQFSYYVARTAPGQLALSLVTDTTSNVVWQSVGTTTNDWKTMTVSIGRRRNPFTMQFSHDNVPNMAGSIAVDNIVYSNCELPLPRSDCAGRFHCNNNACIDQSRTCDLVDDCGDQSDENSPNMCSQYMKFDFESGEFGDFIQGVDGTDDQQNWQMYQQTGPAGLPTMDHTTGTGAGHYIYMWQGQSTAQTGDKAWLLSKPFQGVTGDPGCSVRFFYYIYGNSNHQLNIKYRTHSSGPADMQLWTDAGSRGAVWQRADVPVSVSQPFQLIFEGVFAGSMYGIAIDDISYTPGCVYAQGSNPLPPLPSQSGPVTPAPTCTSAQFQCPGETKCIPRSAVCDGNVDCTSVGDEANCGCTASKFHCANKRCIDASKKCDAAHDCGGSDLSDETDPSCTAYQKYDFESSSLGGFKQGVNTVDDKVDWQRTAGSSSAGIAGLPTTDHTTGLSSGHFMYVESYNPGDTAWLVSRPLAASAGSSCQMKMFFYIYGSSMHRLSILYRTHNAGPADGQIWTSGEQQGPEWLQASTPLSIDKPFQVIIEGYLSTANAVISIDDLTFSPDSCPPSFCQNGGTCKAVPGTGPKCSCIHSYTGFYCETPPSTSSGSTTTPSVTSKPGKASPQGGSSSNNDWAIPVGVVLGLLVVTGVVGTLFYLYRKNKFTGINISSPFARRARGAGDAGLSNPIYDYGTGESEFHMSELEPPSLKDAGERNEVSGSFVEDVRLPCMSRDRFLEGNLPSSVTQTERLLQLSSVTTHPGLATCSDAPQFTKLTGDRSQFNLLHGSQMYIPVPAVH</sequence>
<feature type="region of interest" description="Disordered" evidence="5">
    <location>
        <begin position="5042"/>
        <end position="5069"/>
    </location>
</feature>
<feature type="domain" description="MAM" evidence="8">
    <location>
        <begin position="913"/>
        <end position="1094"/>
    </location>
</feature>
<dbReference type="InterPro" id="IPR002172">
    <property type="entry name" value="LDrepeatLR_classA_rpt"/>
</dbReference>
<dbReference type="SUPFAM" id="SSF49899">
    <property type="entry name" value="Concanavalin A-like lectins/glucanases"/>
    <property type="match status" value="26"/>
</dbReference>
<dbReference type="InterPro" id="IPR013320">
    <property type="entry name" value="ConA-like_dom_sf"/>
</dbReference>
<dbReference type="FunFam" id="2.60.120.200:FF:000128">
    <property type="entry name" value="enteropeptidase isoform X2"/>
    <property type="match status" value="1"/>
</dbReference>
<feature type="disulfide bond" evidence="4">
    <location>
        <begin position="1868"/>
        <end position="1883"/>
    </location>
</feature>
<feature type="domain" description="MAM" evidence="8">
    <location>
        <begin position="4369"/>
        <end position="4529"/>
    </location>
</feature>
<dbReference type="FunFam" id="2.60.120.200:FF:000182">
    <property type="entry name" value="MAM and LDL-receptor class A domain-containing protein 1"/>
    <property type="match status" value="1"/>
</dbReference>
<evidence type="ECO:0000313" key="9">
    <source>
        <dbReference type="EMBL" id="KAK7473652.1"/>
    </source>
</evidence>
<dbReference type="Gene3D" id="2.60.120.200">
    <property type="match status" value="26"/>
</dbReference>
<feature type="region of interest" description="Disordered" evidence="5">
    <location>
        <begin position="4299"/>
        <end position="4319"/>
    </location>
</feature>
<evidence type="ECO:0000256" key="1">
    <source>
        <dbReference type="ARBA" id="ARBA00022737"/>
    </source>
</evidence>
<dbReference type="PROSITE" id="PS01209">
    <property type="entry name" value="LDLRA_1"/>
    <property type="match status" value="6"/>
</dbReference>
<feature type="domain" description="MAM" evidence="8">
    <location>
        <begin position="4844"/>
        <end position="5009"/>
    </location>
</feature>
<feature type="disulfide bond" evidence="4">
    <location>
        <begin position="13"/>
        <end position="31"/>
    </location>
</feature>
<dbReference type="PRINTS" id="PR00261">
    <property type="entry name" value="LDLRECEPTOR"/>
</dbReference>
<feature type="domain" description="MAM" evidence="8">
    <location>
        <begin position="264"/>
        <end position="427"/>
    </location>
</feature>
<dbReference type="InterPro" id="IPR051560">
    <property type="entry name" value="MAM_domain-containing"/>
</dbReference>
<feature type="domain" description="MAM" evidence="8">
    <location>
        <begin position="4142"/>
        <end position="4301"/>
    </location>
</feature>
<feature type="domain" description="MAM" evidence="8">
    <location>
        <begin position="758"/>
        <end position="917"/>
    </location>
</feature>
<dbReference type="Proteomes" id="UP001519460">
    <property type="component" value="Unassembled WGS sequence"/>
</dbReference>
<feature type="disulfide bond" evidence="4">
    <location>
        <begin position="3276"/>
        <end position="3294"/>
    </location>
</feature>
<feature type="disulfide bond" evidence="4">
    <location>
        <begin position="1431"/>
        <end position="1449"/>
    </location>
</feature>
<dbReference type="CDD" id="cd06263">
    <property type="entry name" value="MAM"/>
    <property type="match status" value="23"/>
</dbReference>
<feature type="disulfide bond" evidence="4">
    <location>
        <begin position="4785"/>
        <end position="4800"/>
    </location>
</feature>
<keyword evidence="6" id="KW-0472">Membrane</keyword>
<feature type="domain" description="MAM" evidence="8">
    <location>
        <begin position="2897"/>
        <end position="3056"/>
    </location>
</feature>
<dbReference type="SMART" id="SM00137">
    <property type="entry name" value="MAM"/>
    <property type="match status" value="26"/>
</dbReference>
<evidence type="ECO:0000256" key="5">
    <source>
        <dbReference type="SAM" id="MobiDB-lite"/>
    </source>
</evidence>
<evidence type="ECO:0000256" key="3">
    <source>
        <dbReference type="PROSITE-ProRule" id="PRU00076"/>
    </source>
</evidence>
<feature type="domain" description="MAM" evidence="8">
    <location>
        <begin position="3531"/>
        <end position="3676"/>
    </location>
</feature>
<feature type="disulfide bond" evidence="4">
    <location>
        <begin position="3683"/>
        <end position="3695"/>
    </location>
</feature>
<keyword evidence="6" id="KW-1133">Transmembrane helix</keyword>
<feature type="domain" description="MAM" evidence="8">
    <location>
        <begin position="3101"/>
        <end position="3261"/>
    </location>
</feature>
<feature type="disulfide bond" evidence="3">
    <location>
        <begin position="5030"/>
        <end position="5039"/>
    </location>
</feature>
<feature type="domain" description="MAM" evidence="8">
    <location>
        <begin position="3721"/>
        <end position="3882"/>
    </location>
</feature>
<evidence type="ECO:0000259" key="7">
    <source>
        <dbReference type="PROSITE" id="PS50026"/>
    </source>
</evidence>
<evidence type="ECO:0000313" key="10">
    <source>
        <dbReference type="Proteomes" id="UP001519460"/>
    </source>
</evidence>
<feature type="disulfide bond" evidence="4">
    <location>
        <begin position="1849"/>
        <end position="1861"/>
    </location>
</feature>
<organism evidence="9 10">
    <name type="scientific">Batillaria attramentaria</name>
    <dbReference type="NCBI Taxonomy" id="370345"/>
    <lineage>
        <taxon>Eukaryota</taxon>
        <taxon>Metazoa</taxon>
        <taxon>Spiralia</taxon>
        <taxon>Lophotrochozoa</taxon>
        <taxon>Mollusca</taxon>
        <taxon>Gastropoda</taxon>
        <taxon>Caenogastropoda</taxon>
        <taxon>Sorbeoconcha</taxon>
        <taxon>Cerithioidea</taxon>
        <taxon>Batillariidae</taxon>
        <taxon>Batillaria</taxon>
    </lineage>
</organism>
<feature type="domain" description="MAM" evidence="8">
    <location>
        <begin position="2385"/>
        <end position="2551"/>
    </location>
</feature>
<accession>A0ABD0JFK5</accession>
<feature type="domain" description="MAM" evidence="8">
    <location>
        <begin position="593"/>
        <end position="756"/>
    </location>
</feature>
<feature type="disulfide bond" evidence="4">
    <location>
        <begin position="3702"/>
        <end position="3717"/>
    </location>
</feature>
<feature type="domain" description="MAM" evidence="8">
    <location>
        <begin position="1257"/>
        <end position="1422"/>
    </location>
</feature>
<feature type="disulfide bond" evidence="4">
    <location>
        <begin position="248"/>
        <end position="263"/>
    </location>
</feature>
<keyword evidence="1" id="KW-0677">Repeat</keyword>
<dbReference type="PANTHER" id="PTHR23282">
    <property type="entry name" value="APICAL ENDOSOMAL GLYCOPROTEIN PRECURSOR"/>
    <property type="match status" value="1"/>
</dbReference>
<dbReference type="PROSITE" id="PS00022">
    <property type="entry name" value="EGF_1"/>
    <property type="match status" value="1"/>
</dbReference>
<reference evidence="9 10" key="1">
    <citation type="journal article" date="2023" name="Sci. Data">
        <title>Genome assembly of the Korean intertidal mud-creeper Batillaria attramentaria.</title>
        <authorList>
            <person name="Patra A.K."/>
            <person name="Ho P.T."/>
            <person name="Jun S."/>
            <person name="Lee S.J."/>
            <person name="Kim Y."/>
            <person name="Won Y.J."/>
        </authorList>
    </citation>
    <scope>NUCLEOTIDE SEQUENCE [LARGE SCALE GENOMIC DNA]</scope>
    <source>
        <strain evidence="9">Wonlab-2016</strain>
    </source>
</reference>
<comment type="caution">
    <text evidence="9">The sequence shown here is derived from an EMBL/GenBank/DDBJ whole genome shotgun (WGS) entry which is preliminary data.</text>
</comment>
<protein>
    <submittedName>
        <fullName evidence="9">Uncharacterized protein</fullName>
    </submittedName>
</protein>
<feature type="disulfide bond" evidence="4">
    <location>
        <begin position="4109"/>
        <end position="4127"/>
    </location>
</feature>
<feature type="domain" description="MAM" evidence="8">
    <location>
        <begin position="1096"/>
        <end position="1255"/>
    </location>
</feature>
<dbReference type="InterPro" id="IPR036055">
    <property type="entry name" value="LDL_receptor-like_sf"/>
</dbReference>
<keyword evidence="6" id="KW-0812">Transmembrane</keyword>
<keyword evidence="10" id="KW-1185">Reference proteome</keyword>
<feature type="disulfide bond" evidence="4">
    <location>
        <begin position="1856"/>
        <end position="1874"/>
    </location>
</feature>
<keyword evidence="3" id="KW-0245">EGF-like domain</keyword>
<dbReference type="SMART" id="SM00192">
    <property type="entry name" value="LDLa"/>
    <property type="match status" value="15"/>
</dbReference>
<evidence type="ECO:0000259" key="8">
    <source>
        <dbReference type="PROSITE" id="PS50060"/>
    </source>
</evidence>
<keyword evidence="2 3" id="KW-1015">Disulfide bond</keyword>
<feature type="domain" description="MAM" evidence="8">
    <location>
        <begin position="1459"/>
        <end position="1616"/>
    </location>
</feature>
<dbReference type="InterPro" id="IPR000742">
    <property type="entry name" value="EGF"/>
</dbReference>
<feature type="disulfide bond" evidence="4">
    <location>
        <begin position="4350"/>
        <end position="4365"/>
    </location>
</feature>
<dbReference type="InterPro" id="IPR023415">
    <property type="entry name" value="LDLR_class-A_CS"/>
</dbReference>
<dbReference type="Pfam" id="PF00629">
    <property type="entry name" value="MAM"/>
    <property type="match status" value="26"/>
</dbReference>
<feature type="domain" description="MAM" evidence="8">
    <location>
        <begin position="2219"/>
        <end position="2383"/>
    </location>
</feature>
<feature type="disulfide bond" evidence="4">
    <location>
        <begin position="3917"/>
        <end position="3932"/>
    </location>
</feature>
<dbReference type="PROSITE" id="PS50068">
    <property type="entry name" value="LDLRA_2"/>
    <property type="match status" value="14"/>
</dbReference>
<name>A0ABD0JFK5_9CAEN</name>
<evidence type="ECO:0000256" key="4">
    <source>
        <dbReference type="PROSITE-ProRule" id="PRU00124"/>
    </source>
</evidence>
<feature type="domain" description="MAM" evidence="8">
    <location>
        <begin position="1664"/>
        <end position="1827"/>
    </location>
</feature>
<feature type="disulfide bond" evidence="4">
    <location>
        <begin position="3515"/>
        <end position="3530"/>
    </location>
</feature>
<evidence type="ECO:0000256" key="6">
    <source>
        <dbReference type="SAM" id="Phobius"/>
    </source>
</evidence>
<dbReference type="Pfam" id="PF00057">
    <property type="entry name" value="Ldl_recept_a"/>
    <property type="match status" value="9"/>
</dbReference>
<feature type="disulfide bond" evidence="4">
    <location>
        <begin position="4802"/>
        <end position="4814"/>
    </location>
</feature>
<dbReference type="PROSITE" id="PS50026">
    <property type="entry name" value="EGF_3"/>
    <property type="match status" value="1"/>
</dbReference>
<dbReference type="Gene3D" id="4.10.400.10">
    <property type="entry name" value="Low-density Lipoprotein Receptor"/>
    <property type="match status" value="14"/>
</dbReference>
<feature type="domain" description="EGF-like" evidence="7">
    <location>
        <begin position="5003"/>
        <end position="5040"/>
    </location>
</feature>
<dbReference type="PANTHER" id="PTHR23282:SF146">
    <property type="entry name" value="RT07201P-RELATED"/>
    <property type="match status" value="1"/>
</dbReference>
<feature type="compositionally biased region" description="Low complexity" evidence="5">
    <location>
        <begin position="5042"/>
        <end position="5061"/>
    </location>
</feature>
<feature type="disulfide bond" evidence="4">
    <location>
        <begin position="4809"/>
        <end position="4827"/>
    </location>
</feature>